<evidence type="ECO:0000259" key="5">
    <source>
        <dbReference type="Pfam" id="PF07992"/>
    </source>
</evidence>
<dbReference type="GO" id="GO:0005737">
    <property type="term" value="C:cytoplasm"/>
    <property type="evidence" value="ECO:0007669"/>
    <property type="project" value="TreeGrafter"/>
</dbReference>
<dbReference type="GO" id="GO:0016651">
    <property type="term" value="F:oxidoreductase activity, acting on NAD(P)H"/>
    <property type="evidence" value="ECO:0007669"/>
    <property type="project" value="TreeGrafter"/>
</dbReference>
<dbReference type="AlphaFoldDB" id="A0A1G6UWD6"/>
<reference evidence="7 8" key="1">
    <citation type="submission" date="2016-10" db="EMBL/GenBank/DDBJ databases">
        <authorList>
            <person name="de Groot N.N."/>
        </authorList>
    </citation>
    <scope>NUCLEOTIDE SEQUENCE [LARGE SCALE GENOMIC DNA]</scope>
    <source>
        <strain evidence="7 8">MON 2.2</strain>
    </source>
</reference>
<dbReference type="PANTHER" id="PTHR43557">
    <property type="entry name" value="APOPTOSIS-INDUCING FACTOR 1"/>
    <property type="match status" value="1"/>
</dbReference>
<dbReference type="InterPro" id="IPR016156">
    <property type="entry name" value="FAD/NAD-linked_Rdtase_dimer_sf"/>
</dbReference>
<keyword evidence="4" id="KW-0560">Oxidoreductase</keyword>
<name>A0A1G6UWD6_9ACTN</name>
<dbReference type="Pfam" id="PF07992">
    <property type="entry name" value="Pyr_redox_2"/>
    <property type="match status" value="1"/>
</dbReference>
<dbReference type="RefSeq" id="WP_090591177.1">
    <property type="nucleotide sequence ID" value="NZ_LT629688.1"/>
</dbReference>
<keyword evidence="2" id="KW-0285">Flavoprotein</keyword>
<dbReference type="OrthoDB" id="3568330at2"/>
<dbReference type="InterPro" id="IPR023753">
    <property type="entry name" value="FAD/NAD-binding_dom"/>
</dbReference>
<evidence type="ECO:0000313" key="7">
    <source>
        <dbReference type="EMBL" id="SDD45583.1"/>
    </source>
</evidence>
<proteinExistence type="predicted"/>
<feature type="domain" description="Reductase C-terminal" evidence="6">
    <location>
        <begin position="337"/>
        <end position="421"/>
    </location>
</feature>
<evidence type="ECO:0000313" key="8">
    <source>
        <dbReference type="Proteomes" id="UP000198546"/>
    </source>
</evidence>
<gene>
    <name evidence="7" type="ORF">SAMN04489747_0982</name>
</gene>
<dbReference type="Gene3D" id="3.50.50.60">
    <property type="entry name" value="FAD/NAD(P)-binding domain"/>
    <property type="match status" value="2"/>
</dbReference>
<dbReference type="InterPro" id="IPR036188">
    <property type="entry name" value="FAD/NAD-bd_sf"/>
</dbReference>
<evidence type="ECO:0000256" key="2">
    <source>
        <dbReference type="ARBA" id="ARBA00022630"/>
    </source>
</evidence>
<organism evidence="7 8">
    <name type="scientific">Auraticoccus monumenti</name>
    <dbReference type="NCBI Taxonomy" id="675864"/>
    <lineage>
        <taxon>Bacteria</taxon>
        <taxon>Bacillati</taxon>
        <taxon>Actinomycetota</taxon>
        <taxon>Actinomycetes</taxon>
        <taxon>Propionibacteriales</taxon>
        <taxon>Propionibacteriaceae</taxon>
        <taxon>Auraticoccus</taxon>
    </lineage>
</organism>
<dbReference type="EMBL" id="LT629688">
    <property type="protein sequence ID" value="SDD45583.1"/>
    <property type="molecule type" value="Genomic_DNA"/>
</dbReference>
<accession>A0A1G6UWD6</accession>
<evidence type="ECO:0000256" key="4">
    <source>
        <dbReference type="ARBA" id="ARBA00023002"/>
    </source>
</evidence>
<evidence type="ECO:0000259" key="6">
    <source>
        <dbReference type="Pfam" id="PF14759"/>
    </source>
</evidence>
<dbReference type="InterPro" id="IPR028202">
    <property type="entry name" value="Reductase_C"/>
</dbReference>
<dbReference type="STRING" id="675864.SAMN04489747_0982"/>
<evidence type="ECO:0000256" key="1">
    <source>
        <dbReference type="ARBA" id="ARBA00001974"/>
    </source>
</evidence>
<dbReference type="Pfam" id="PF14759">
    <property type="entry name" value="Reductase_C"/>
    <property type="match status" value="1"/>
</dbReference>
<keyword evidence="3" id="KW-0274">FAD</keyword>
<dbReference type="InterPro" id="IPR050446">
    <property type="entry name" value="FAD-oxidoreductase/Apoptosis"/>
</dbReference>
<dbReference type="PRINTS" id="PR00411">
    <property type="entry name" value="PNDRDTASEI"/>
</dbReference>
<sequence length="424" mass="43106">MSAGPVEPLQLVRGRVAVVGGGLAAVSLVQTLRAGGFVGALSVLEAGPEPHDRPPLSKAYLAGRLGPDQLALVPPTWWAEQSVDLRTGVRVEGLVRQADGSLVVLADGAEVPADRVVLASGGRPRRPPVPGAEHALVLRDRVDADVLRDRLGPGHRLVVVGGGLVGSEVAATALTLGCQVTVVDPQVPLTALLGHELAVWLHLLHRERGVVLVADGVDRIESGSVHVPGAVIPADTVLVATGLLPEVPVVGVVPAGVEAGTPEAVGAVEVLTRTEDGAVLVDEAGRSSVPGVLAVGDCSGRSAGGRSAGHWDSARLDAEAAAAGLLGLPLPVRGPSWFWSDRHGHHLEVLGAPAAAEQLVTRGVVGEPPFSCFGLTGGRVVSAASVDDPAAVKVARRLAALGTAVDPAALADPATDLRRLARAR</sequence>
<dbReference type="Gene3D" id="3.30.390.30">
    <property type="match status" value="1"/>
</dbReference>
<dbReference type="PRINTS" id="PR00368">
    <property type="entry name" value="FADPNR"/>
</dbReference>
<dbReference type="PANTHER" id="PTHR43557:SF2">
    <property type="entry name" value="RIESKE DOMAIN-CONTAINING PROTEIN-RELATED"/>
    <property type="match status" value="1"/>
</dbReference>
<keyword evidence="8" id="KW-1185">Reference proteome</keyword>
<protein>
    <submittedName>
        <fullName evidence="7">Reductase C-terminal</fullName>
    </submittedName>
</protein>
<dbReference type="SUPFAM" id="SSF51905">
    <property type="entry name" value="FAD/NAD(P)-binding domain"/>
    <property type="match status" value="2"/>
</dbReference>
<dbReference type="Proteomes" id="UP000198546">
    <property type="component" value="Chromosome i"/>
</dbReference>
<evidence type="ECO:0000256" key="3">
    <source>
        <dbReference type="ARBA" id="ARBA00022827"/>
    </source>
</evidence>
<feature type="domain" description="FAD/NAD(P)-binding" evidence="5">
    <location>
        <begin position="15"/>
        <end position="305"/>
    </location>
</feature>
<dbReference type="SUPFAM" id="SSF55424">
    <property type="entry name" value="FAD/NAD-linked reductases, dimerisation (C-terminal) domain"/>
    <property type="match status" value="1"/>
</dbReference>
<comment type="cofactor">
    <cofactor evidence="1">
        <name>FAD</name>
        <dbReference type="ChEBI" id="CHEBI:57692"/>
    </cofactor>
</comment>